<sequence length="71" mass="8013">VENLSKKYRISSQEDSMNCTTIREELTNSIKKPFQWLSGQKTGKEDVWALKNINFEVEQGEILGIIGPNGA</sequence>
<comment type="caution">
    <text evidence="1">The sequence shown here is derived from an EMBL/GenBank/DDBJ whole genome shotgun (WGS) entry which is preliminary data.</text>
</comment>
<name>X1M6H1_9ZZZZ</name>
<organism evidence="1">
    <name type="scientific">marine sediment metagenome</name>
    <dbReference type="NCBI Taxonomy" id="412755"/>
    <lineage>
        <taxon>unclassified sequences</taxon>
        <taxon>metagenomes</taxon>
        <taxon>ecological metagenomes</taxon>
    </lineage>
</organism>
<dbReference type="EMBL" id="BARV01010278">
    <property type="protein sequence ID" value="GAI10285.1"/>
    <property type="molecule type" value="Genomic_DNA"/>
</dbReference>
<reference evidence="1" key="1">
    <citation type="journal article" date="2014" name="Front. Microbiol.">
        <title>High frequency of phylogenetically diverse reductive dehalogenase-homologous genes in deep subseafloor sedimentary metagenomes.</title>
        <authorList>
            <person name="Kawai M."/>
            <person name="Futagami T."/>
            <person name="Toyoda A."/>
            <person name="Takaki Y."/>
            <person name="Nishi S."/>
            <person name="Hori S."/>
            <person name="Arai W."/>
            <person name="Tsubouchi T."/>
            <person name="Morono Y."/>
            <person name="Uchiyama I."/>
            <person name="Ito T."/>
            <person name="Fujiyama A."/>
            <person name="Inagaki F."/>
            <person name="Takami H."/>
        </authorList>
    </citation>
    <scope>NUCLEOTIDE SEQUENCE</scope>
    <source>
        <strain evidence="1">Expedition CK06-06</strain>
    </source>
</reference>
<gene>
    <name evidence="1" type="ORF">S06H3_19956</name>
</gene>
<feature type="non-terminal residue" evidence="1">
    <location>
        <position position="1"/>
    </location>
</feature>
<dbReference type="InterPro" id="IPR050683">
    <property type="entry name" value="Bact_Polysacc_Export_ATP-bd"/>
</dbReference>
<accession>X1M6H1</accession>
<dbReference type="SUPFAM" id="SSF52540">
    <property type="entry name" value="P-loop containing nucleoside triphosphate hydrolases"/>
    <property type="match status" value="1"/>
</dbReference>
<dbReference type="PANTHER" id="PTHR46743:SF2">
    <property type="entry name" value="TEICHOIC ACIDS EXPORT ATP-BINDING PROTEIN TAGH"/>
    <property type="match status" value="1"/>
</dbReference>
<dbReference type="InterPro" id="IPR027417">
    <property type="entry name" value="P-loop_NTPase"/>
</dbReference>
<protein>
    <recommendedName>
        <fullName evidence="2">ABC transporter domain-containing protein</fullName>
    </recommendedName>
</protein>
<dbReference type="AlphaFoldDB" id="X1M6H1"/>
<evidence type="ECO:0000313" key="1">
    <source>
        <dbReference type="EMBL" id="GAI10285.1"/>
    </source>
</evidence>
<proteinExistence type="predicted"/>
<evidence type="ECO:0008006" key="2">
    <source>
        <dbReference type="Google" id="ProtNLM"/>
    </source>
</evidence>
<dbReference type="PANTHER" id="PTHR46743">
    <property type="entry name" value="TEICHOIC ACIDS EXPORT ATP-BINDING PROTEIN TAGH"/>
    <property type="match status" value="1"/>
</dbReference>
<dbReference type="Gene3D" id="3.40.50.300">
    <property type="entry name" value="P-loop containing nucleotide triphosphate hydrolases"/>
    <property type="match status" value="1"/>
</dbReference>